<organism evidence="1">
    <name type="scientific">Arundo donax</name>
    <name type="common">Giant reed</name>
    <name type="synonym">Donax arundinaceus</name>
    <dbReference type="NCBI Taxonomy" id="35708"/>
    <lineage>
        <taxon>Eukaryota</taxon>
        <taxon>Viridiplantae</taxon>
        <taxon>Streptophyta</taxon>
        <taxon>Embryophyta</taxon>
        <taxon>Tracheophyta</taxon>
        <taxon>Spermatophyta</taxon>
        <taxon>Magnoliopsida</taxon>
        <taxon>Liliopsida</taxon>
        <taxon>Poales</taxon>
        <taxon>Poaceae</taxon>
        <taxon>PACMAD clade</taxon>
        <taxon>Arundinoideae</taxon>
        <taxon>Arundineae</taxon>
        <taxon>Arundo</taxon>
    </lineage>
</organism>
<reference evidence="1" key="2">
    <citation type="journal article" date="2015" name="Data Brief">
        <title>Shoot transcriptome of the giant reed, Arundo donax.</title>
        <authorList>
            <person name="Barrero R.A."/>
            <person name="Guerrero F.D."/>
            <person name="Moolhuijzen P."/>
            <person name="Goolsby J.A."/>
            <person name="Tidwell J."/>
            <person name="Bellgard S.E."/>
            <person name="Bellgard M.I."/>
        </authorList>
    </citation>
    <scope>NUCLEOTIDE SEQUENCE</scope>
    <source>
        <tissue evidence="1">Shoot tissue taken approximately 20 cm above the soil surface</tissue>
    </source>
</reference>
<dbReference type="EMBL" id="GBRH01249787">
    <property type="protein sequence ID" value="JAD48108.1"/>
    <property type="molecule type" value="Transcribed_RNA"/>
</dbReference>
<dbReference type="AlphaFoldDB" id="A0A0A9AE10"/>
<accession>A0A0A9AE10</accession>
<reference evidence="1" key="1">
    <citation type="submission" date="2014-09" db="EMBL/GenBank/DDBJ databases">
        <authorList>
            <person name="Magalhaes I.L.F."/>
            <person name="Oliveira U."/>
            <person name="Santos F.R."/>
            <person name="Vidigal T.H.D.A."/>
            <person name="Brescovit A.D."/>
            <person name="Santos A.J."/>
        </authorList>
    </citation>
    <scope>NUCLEOTIDE SEQUENCE</scope>
    <source>
        <tissue evidence="1">Shoot tissue taken approximately 20 cm above the soil surface</tissue>
    </source>
</reference>
<protein>
    <submittedName>
        <fullName evidence="1">Uncharacterized protein</fullName>
    </submittedName>
</protein>
<evidence type="ECO:0000313" key="1">
    <source>
        <dbReference type="EMBL" id="JAD48108.1"/>
    </source>
</evidence>
<proteinExistence type="predicted"/>
<sequence length="27" mass="2968">MEMEKLCIGISISAAIQFKNVNEQLSA</sequence>
<name>A0A0A9AE10_ARUDO</name>